<name>A0A640TUS6_STRNI</name>
<organism evidence="2 3">
    <name type="scientific">Streptomyces nigrescens</name>
    <dbReference type="NCBI Taxonomy" id="1920"/>
    <lineage>
        <taxon>Bacteria</taxon>
        <taxon>Bacillati</taxon>
        <taxon>Actinomycetota</taxon>
        <taxon>Actinomycetes</taxon>
        <taxon>Kitasatosporales</taxon>
        <taxon>Streptomycetaceae</taxon>
        <taxon>Streptomyces</taxon>
    </lineage>
</organism>
<feature type="region of interest" description="Disordered" evidence="1">
    <location>
        <begin position="54"/>
        <end position="91"/>
    </location>
</feature>
<dbReference type="Gene3D" id="6.10.140.2180">
    <property type="match status" value="1"/>
</dbReference>
<protein>
    <submittedName>
        <fullName evidence="2">Uncharacterized protein</fullName>
    </submittedName>
</protein>
<reference evidence="2 3" key="1">
    <citation type="submission" date="2019-12" db="EMBL/GenBank/DDBJ databases">
        <title>Whole genome shotgun sequence of Streptomyces libani subsp. libani NBRC 13452.</title>
        <authorList>
            <person name="Ichikawa N."/>
            <person name="Kimura A."/>
            <person name="Kitahashi Y."/>
            <person name="Komaki H."/>
            <person name="Tamura T."/>
        </authorList>
    </citation>
    <scope>NUCLEOTIDE SEQUENCE [LARGE SCALE GENOMIC DNA]</scope>
    <source>
        <strain evidence="2 3">NBRC 13452</strain>
    </source>
</reference>
<evidence type="ECO:0000256" key="1">
    <source>
        <dbReference type="SAM" id="MobiDB-lite"/>
    </source>
</evidence>
<evidence type="ECO:0000313" key="2">
    <source>
        <dbReference type="EMBL" id="GFE27119.1"/>
    </source>
</evidence>
<dbReference type="AlphaFoldDB" id="A0A640TUS6"/>
<accession>A0A640TUS6</accession>
<dbReference type="Proteomes" id="UP000429552">
    <property type="component" value="Unassembled WGS sequence"/>
</dbReference>
<sequence>MGGGVLDVAEGEEADPVANQVADQVGYRQHALCLSPAELDELIAELRAARGHAEAVQPAEPRARAVRAKSDPFPGGTPAAGSRVGDAEANR</sequence>
<comment type="caution">
    <text evidence="2">The sequence shown here is derived from an EMBL/GenBank/DDBJ whole genome shotgun (WGS) entry which is preliminary data.</text>
</comment>
<evidence type="ECO:0000313" key="3">
    <source>
        <dbReference type="Proteomes" id="UP000429552"/>
    </source>
</evidence>
<gene>
    <name evidence="2" type="ORF">Sliba_75720</name>
</gene>
<proteinExistence type="predicted"/>
<dbReference type="EMBL" id="BLIP01000003">
    <property type="protein sequence ID" value="GFE27119.1"/>
    <property type="molecule type" value="Genomic_DNA"/>
</dbReference>